<dbReference type="InterPro" id="IPR011711">
    <property type="entry name" value="GntR_C"/>
</dbReference>
<dbReference type="InterPro" id="IPR036388">
    <property type="entry name" value="WH-like_DNA-bd_sf"/>
</dbReference>
<dbReference type="SUPFAM" id="SSF46785">
    <property type="entry name" value="Winged helix' DNA-binding domain"/>
    <property type="match status" value="1"/>
</dbReference>
<evidence type="ECO:0000256" key="2">
    <source>
        <dbReference type="ARBA" id="ARBA00023125"/>
    </source>
</evidence>
<feature type="domain" description="HTH gntR-type" evidence="5">
    <location>
        <begin position="43"/>
        <end position="110"/>
    </location>
</feature>
<dbReference type="InterPro" id="IPR036390">
    <property type="entry name" value="WH_DNA-bd_sf"/>
</dbReference>
<accession>A0A7R7DW37</accession>
<dbReference type="Pfam" id="PF00392">
    <property type="entry name" value="GntR"/>
    <property type="match status" value="1"/>
</dbReference>
<keyword evidence="7" id="KW-1185">Reference proteome</keyword>
<dbReference type="AlphaFoldDB" id="A0A7R7DW37"/>
<keyword evidence="2" id="KW-0238">DNA-binding</keyword>
<dbReference type="EMBL" id="AP023355">
    <property type="protein sequence ID" value="BCJ38447.1"/>
    <property type="molecule type" value="Genomic_DNA"/>
</dbReference>
<dbReference type="SUPFAM" id="SSF48008">
    <property type="entry name" value="GntR ligand-binding domain-like"/>
    <property type="match status" value="1"/>
</dbReference>
<dbReference type="PROSITE" id="PS50949">
    <property type="entry name" value="HTH_GNTR"/>
    <property type="match status" value="1"/>
</dbReference>
<dbReference type="InterPro" id="IPR008920">
    <property type="entry name" value="TF_FadR/GntR_C"/>
</dbReference>
<feature type="region of interest" description="Disordered" evidence="4">
    <location>
        <begin position="1"/>
        <end position="40"/>
    </location>
</feature>
<dbReference type="CDD" id="cd07377">
    <property type="entry name" value="WHTH_GntR"/>
    <property type="match status" value="1"/>
</dbReference>
<dbReference type="Gene3D" id="1.10.10.10">
    <property type="entry name" value="Winged helix-like DNA-binding domain superfamily/Winged helix DNA-binding domain"/>
    <property type="match status" value="1"/>
</dbReference>
<dbReference type="Proteomes" id="UP000611640">
    <property type="component" value="Chromosome"/>
</dbReference>
<evidence type="ECO:0000313" key="6">
    <source>
        <dbReference type="EMBL" id="BCJ38447.1"/>
    </source>
</evidence>
<dbReference type="GO" id="GO:0003677">
    <property type="term" value="F:DNA binding"/>
    <property type="evidence" value="ECO:0007669"/>
    <property type="project" value="UniProtKB-KW"/>
</dbReference>
<dbReference type="InterPro" id="IPR000524">
    <property type="entry name" value="Tscrpt_reg_HTH_GntR"/>
</dbReference>
<evidence type="ECO:0000256" key="3">
    <source>
        <dbReference type="ARBA" id="ARBA00023163"/>
    </source>
</evidence>
<evidence type="ECO:0000313" key="7">
    <source>
        <dbReference type="Proteomes" id="UP000611640"/>
    </source>
</evidence>
<dbReference type="GO" id="GO:0003700">
    <property type="term" value="F:DNA-binding transcription factor activity"/>
    <property type="evidence" value="ECO:0007669"/>
    <property type="project" value="InterPro"/>
</dbReference>
<protein>
    <submittedName>
        <fullName evidence="6">GntR family transcriptional regulator</fullName>
    </submittedName>
</protein>
<dbReference type="Pfam" id="PF07729">
    <property type="entry name" value="FCD"/>
    <property type="match status" value="1"/>
</dbReference>
<feature type="region of interest" description="Disordered" evidence="4">
    <location>
        <begin position="249"/>
        <end position="276"/>
    </location>
</feature>
<dbReference type="PANTHER" id="PTHR43537">
    <property type="entry name" value="TRANSCRIPTIONAL REGULATOR, GNTR FAMILY"/>
    <property type="match status" value="1"/>
</dbReference>
<proteinExistence type="predicted"/>
<name>A0A7R7DW37_9ACTN</name>
<dbReference type="SMART" id="SM00345">
    <property type="entry name" value="HTH_GNTR"/>
    <property type="match status" value="1"/>
</dbReference>
<dbReference type="SMART" id="SM00895">
    <property type="entry name" value="FCD"/>
    <property type="match status" value="1"/>
</dbReference>
<evidence type="ECO:0000256" key="4">
    <source>
        <dbReference type="SAM" id="MobiDB-lite"/>
    </source>
</evidence>
<reference evidence="6 7" key="1">
    <citation type="submission" date="2020-08" db="EMBL/GenBank/DDBJ databases">
        <title>Whole genome shotgun sequence of Actinocatenispora thailandica NBRC 105041.</title>
        <authorList>
            <person name="Komaki H."/>
            <person name="Tamura T."/>
        </authorList>
    </citation>
    <scope>NUCLEOTIDE SEQUENCE [LARGE SCALE GENOMIC DNA]</scope>
    <source>
        <strain evidence="6 7">NBRC 105041</strain>
    </source>
</reference>
<organism evidence="6 7">
    <name type="scientific">Actinocatenispora thailandica</name>
    <dbReference type="NCBI Taxonomy" id="227318"/>
    <lineage>
        <taxon>Bacteria</taxon>
        <taxon>Bacillati</taxon>
        <taxon>Actinomycetota</taxon>
        <taxon>Actinomycetes</taxon>
        <taxon>Micromonosporales</taxon>
        <taxon>Micromonosporaceae</taxon>
        <taxon>Actinocatenispora</taxon>
    </lineage>
</organism>
<sequence length="276" mass="29660">MSPAGHAQTQEVRSSGEFFASPYSPRNAASVGPRAEDHPCPRESTVDLIAARLRQAIFEGTLPAGAPLGEAELAEQLGVSRGPLREAAQRLVQERLLTTTRRRGLAVVSMDAAAVADVYLARTAVEGAACRVVLRDNVVDRTVRTLSKVHQRMARANKRRDAHAVGDTDIEFHQALVDAAGSARLSATIATLLIETRLCTYSLDREFRVRADMPDSHAEIIDAIAARDEPGLLTVVERHMTEAAGRLTAPTAVDTISSPAPAAPRPLDPLELPLDD</sequence>
<dbReference type="KEGG" id="atl:Athai_59500"/>
<dbReference type="PANTHER" id="PTHR43537:SF5">
    <property type="entry name" value="UXU OPERON TRANSCRIPTIONAL REGULATOR"/>
    <property type="match status" value="1"/>
</dbReference>
<keyword evidence="3" id="KW-0804">Transcription</keyword>
<evidence type="ECO:0000259" key="5">
    <source>
        <dbReference type="PROSITE" id="PS50949"/>
    </source>
</evidence>
<keyword evidence="1" id="KW-0805">Transcription regulation</keyword>
<dbReference type="Gene3D" id="1.20.120.530">
    <property type="entry name" value="GntR ligand-binding domain-like"/>
    <property type="match status" value="1"/>
</dbReference>
<gene>
    <name evidence="6" type="ORF">Athai_59500</name>
</gene>
<evidence type="ECO:0000256" key="1">
    <source>
        <dbReference type="ARBA" id="ARBA00023015"/>
    </source>
</evidence>